<dbReference type="GO" id="GO:0043190">
    <property type="term" value="C:ATP-binding cassette (ABC) transporter complex"/>
    <property type="evidence" value="ECO:0007669"/>
    <property type="project" value="InterPro"/>
</dbReference>
<evidence type="ECO:0000256" key="1">
    <source>
        <dbReference type="ARBA" id="ARBA00004418"/>
    </source>
</evidence>
<dbReference type="InterPro" id="IPR039424">
    <property type="entry name" value="SBP_5"/>
</dbReference>
<name>A0A1U7JEM4_9HYPH</name>
<sequence>MNTHKTLRAFTKLAIGTALAMGLAGATLSAAQTKTDVSLGIVLEPPHLDPTAGAAAAIDEVTYANVFEGLTRIGPNGEVLPALAKSWEISEDGLTYTFRLQDDVRFHDGTDFNAEDVKFSLDRARSADSTNAQKPLFEAIESVEVVAPDTVQVVLSRPVGGFLFNLGWGDAVIVAPESADSNKTQPVGTGPFAFDRWVKGQEISLKRFEDYWGEPAALEAAQFKIIADPNAAFAAMMSGDVDAFPNFPAPETLMQFETDPRFTVSVGSTEGETILAMNNANGPLANALVRQAISHAINKQALIEGAMFGRGTPIGSHFAPHHPAYTDLTGTYPFDPDKAKELLAEAGFADGFTATLKLPPPQYARRGGELIRSDLQKVGIELEIVPLEWAQWLTEVFREKNYDFTIVSHTEPMDIGIYARDDYYFNYDNPEFKELISALNAETDKEKRYDLMRQAQEMITADAVNVFLFQLGKTGVWNAELEGLWENAPIQANDITKVHWKN</sequence>
<protein>
    <submittedName>
        <fullName evidence="6">ABC transporter substrate-binding protein</fullName>
    </submittedName>
</protein>
<comment type="caution">
    <text evidence="6">The sequence shown here is derived from an EMBL/GenBank/DDBJ whole genome shotgun (WGS) entry which is preliminary data.</text>
</comment>
<dbReference type="Pfam" id="PF00496">
    <property type="entry name" value="SBP_bac_5"/>
    <property type="match status" value="1"/>
</dbReference>
<dbReference type="Gene3D" id="3.40.190.10">
    <property type="entry name" value="Periplasmic binding protein-like II"/>
    <property type="match status" value="1"/>
</dbReference>
<dbReference type="SUPFAM" id="SSF53850">
    <property type="entry name" value="Periplasmic binding protein-like II"/>
    <property type="match status" value="1"/>
</dbReference>
<comment type="similarity">
    <text evidence="2">Belongs to the bacterial solute-binding protein 5 family.</text>
</comment>
<dbReference type="InterPro" id="IPR030678">
    <property type="entry name" value="Peptide/Ni-bd"/>
</dbReference>
<dbReference type="GO" id="GO:0015833">
    <property type="term" value="P:peptide transport"/>
    <property type="evidence" value="ECO:0007669"/>
    <property type="project" value="TreeGrafter"/>
</dbReference>
<feature type="signal peptide" evidence="4">
    <location>
        <begin position="1"/>
        <end position="20"/>
    </location>
</feature>
<dbReference type="Gene3D" id="3.10.105.10">
    <property type="entry name" value="Dipeptide-binding Protein, Domain 3"/>
    <property type="match status" value="1"/>
</dbReference>
<proteinExistence type="inferred from homology"/>
<dbReference type="GO" id="GO:0030288">
    <property type="term" value="C:outer membrane-bounded periplasmic space"/>
    <property type="evidence" value="ECO:0007669"/>
    <property type="project" value="UniProtKB-ARBA"/>
</dbReference>
<evidence type="ECO:0000313" key="7">
    <source>
        <dbReference type="Proteomes" id="UP000185783"/>
    </source>
</evidence>
<evidence type="ECO:0000256" key="2">
    <source>
        <dbReference type="ARBA" id="ARBA00005695"/>
    </source>
</evidence>
<organism evidence="6 7">
    <name type="scientific">Pseudovibrio exalbescens</name>
    <dbReference type="NCBI Taxonomy" id="197461"/>
    <lineage>
        <taxon>Bacteria</taxon>
        <taxon>Pseudomonadati</taxon>
        <taxon>Pseudomonadota</taxon>
        <taxon>Alphaproteobacteria</taxon>
        <taxon>Hyphomicrobiales</taxon>
        <taxon>Stappiaceae</taxon>
        <taxon>Pseudovibrio</taxon>
    </lineage>
</organism>
<evidence type="ECO:0000256" key="3">
    <source>
        <dbReference type="ARBA" id="ARBA00022729"/>
    </source>
</evidence>
<dbReference type="InterPro" id="IPR000914">
    <property type="entry name" value="SBP_5_dom"/>
</dbReference>
<dbReference type="AlphaFoldDB" id="A0A1U7JEM4"/>
<dbReference type="PANTHER" id="PTHR30290:SF38">
    <property type="entry name" value="D,D-DIPEPTIDE-BINDING PERIPLASMIC PROTEIN DDPA-RELATED"/>
    <property type="match status" value="1"/>
</dbReference>
<dbReference type="Gene3D" id="3.90.76.10">
    <property type="entry name" value="Dipeptide-binding Protein, Domain 1"/>
    <property type="match status" value="1"/>
</dbReference>
<dbReference type="PIRSF" id="PIRSF002741">
    <property type="entry name" value="MppA"/>
    <property type="match status" value="1"/>
</dbReference>
<evidence type="ECO:0000259" key="5">
    <source>
        <dbReference type="Pfam" id="PF00496"/>
    </source>
</evidence>
<feature type="domain" description="Solute-binding protein family 5" evidence="5">
    <location>
        <begin position="78"/>
        <end position="409"/>
    </location>
</feature>
<dbReference type="Proteomes" id="UP000185783">
    <property type="component" value="Unassembled WGS sequence"/>
</dbReference>
<dbReference type="RefSeq" id="WP_051269612.1">
    <property type="nucleotide sequence ID" value="NZ_LVVZ01000022.1"/>
</dbReference>
<dbReference type="EMBL" id="LVVZ01000022">
    <property type="protein sequence ID" value="OKL43155.1"/>
    <property type="molecule type" value="Genomic_DNA"/>
</dbReference>
<evidence type="ECO:0000313" key="6">
    <source>
        <dbReference type="EMBL" id="OKL43155.1"/>
    </source>
</evidence>
<reference evidence="6 7" key="1">
    <citation type="submission" date="2016-03" db="EMBL/GenBank/DDBJ databases">
        <title>Genome sequence of Nesiotobacter sp. nov., a moderately halophilic alphaproteobacterium isolated from the Yellow Sea, China.</title>
        <authorList>
            <person name="Zhang G."/>
            <person name="Zhang R."/>
        </authorList>
    </citation>
    <scope>NUCLEOTIDE SEQUENCE [LARGE SCALE GENOMIC DNA]</scope>
    <source>
        <strain evidence="6 7">WB1-6</strain>
    </source>
</reference>
<dbReference type="PANTHER" id="PTHR30290">
    <property type="entry name" value="PERIPLASMIC BINDING COMPONENT OF ABC TRANSPORTER"/>
    <property type="match status" value="1"/>
</dbReference>
<dbReference type="CDD" id="cd08494">
    <property type="entry name" value="PBP2_NikA_DppA_OppA_like_6"/>
    <property type="match status" value="1"/>
</dbReference>
<keyword evidence="3 4" id="KW-0732">Signal</keyword>
<gene>
    <name evidence="6" type="ORF">A3843_15700</name>
</gene>
<accession>A0A1U7JEM4</accession>
<feature type="chain" id="PRO_5010579583" evidence="4">
    <location>
        <begin position="21"/>
        <end position="502"/>
    </location>
</feature>
<evidence type="ECO:0000256" key="4">
    <source>
        <dbReference type="SAM" id="SignalP"/>
    </source>
</evidence>
<comment type="subcellular location">
    <subcellularLocation>
        <location evidence="1">Periplasm</location>
    </subcellularLocation>
</comment>
<dbReference type="GO" id="GO:1904680">
    <property type="term" value="F:peptide transmembrane transporter activity"/>
    <property type="evidence" value="ECO:0007669"/>
    <property type="project" value="TreeGrafter"/>
</dbReference>
<keyword evidence="7" id="KW-1185">Reference proteome</keyword>
<dbReference type="STRING" id="197461.A3843_15700"/>